<keyword evidence="1" id="KW-0472">Membrane</keyword>
<keyword evidence="1" id="KW-0812">Transmembrane</keyword>
<evidence type="ECO:0000259" key="2">
    <source>
        <dbReference type="Pfam" id="PF01345"/>
    </source>
</evidence>
<sequence length="208" mass="21828">MQRTGFRHWRMGGVAMVLAMAPLSPDDAGDAGGSHHDVQVSLDVGPREEPDYLTVPVYATVTNLGPDTAENVRVTLELPAYLSGRVSNGDVSCGPPGSTIECVLPGLAAAETAVVEVELTLPPSPLEPFPIRASAWGDGVELVPGNNQTALRTSGGRLRLSSGGCSIAAGQGASLGLLGLLLLLLRSWRTPPRQRRARNSRMASTARR</sequence>
<proteinExistence type="predicted"/>
<reference evidence="3 4" key="1">
    <citation type="submission" date="2018-08" db="EMBL/GenBank/DDBJ databases">
        <title>Genomic Encyclopedia of Archaeal and Bacterial Type Strains, Phase II (KMG-II): from individual species to whole genera.</title>
        <authorList>
            <person name="Goeker M."/>
        </authorList>
    </citation>
    <scope>NUCLEOTIDE SEQUENCE [LARGE SCALE GENOMIC DNA]</scope>
    <source>
        <strain evidence="3 4">DSM 2261</strain>
    </source>
</reference>
<feature type="domain" description="DUF11" evidence="2">
    <location>
        <begin position="37"/>
        <end position="148"/>
    </location>
</feature>
<dbReference type="RefSeq" id="WP_147333208.1">
    <property type="nucleotide sequence ID" value="NZ_CP011509.1"/>
</dbReference>
<gene>
    <name evidence="3" type="ORF">ATI61_11843</name>
</gene>
<dbReference type="Gene3D" id="2.60.40.10">
    <property type="entry name" value="Immunoglobulins"/>
    <property type="match status" value="1"/>
</dbReference>
<keyword evidence="4" id="KW-1185">Reference proteome</keyword>
<dbReference type="Proteomes" id="UP000256345">
    <property type="component" value="Unassembled WGS sequence"/>
</dbReference>
<dbReference type="InterPro" id="IPR001434">
    <property type="entry name" value="OmcB-like_DUF11"/>
</dbReference>
<protein>
    <recommendedName>
        <fullName evidence="2">DUF11 domain-containing protein</fullName>
    </recommendedName>
</protein>
<feature type="transmembrane region" description="Helical" evidence="1">
    <location>
        <begin position="167"/>
        <end position="188"/>
    </location>
</feature>
<keyword evidence="1" id="KW-1133">Transmembrane helix</keyword>
<dbReference type="InterPro" id="IPR013783">
    <property type="entry name" value="Ig-like_fold"/>
</dbReference>
<evidence type="ECO:0000313" key="3">
    <source>
        <dbReference type="EMBL" id="REG22838.1"/>
    </source>
</evidence>
<evidence type="ECO:0000256" key="1">
    <source>
        <dbReference type="SAM" id="Phobius"/>
    </source>
</evidence>
<comment type="caution">
    <text evidence="3">The sequence shown here is derived from an EMBL/GenBank/DDBJ whole genome shotgun (WGS) entry which is preliminary data.</text>
</comment>
<accession>A0ABX9JN23</accession>
<evidence type="ECO:0000313" key="4">
    <source>
        <dbReference type="Proteomes" id="UP000256345"/>
    </source>
</evidence>
<organism evidence="3 4">
    <name type="scientific">Archangium gephyra</name>
    <dbReference type="NCBI Taxonomy" id="48"/>
    <lineage>
        <taxon>Bacteria</taxon>
        <taxon>Pseudomonadati</taxon>
        <taxon>Myxococcota</taxon>
        <taxon>Myxococcia</taxon>
        <taxon>Myxococcales</taxon>
        <taxon>Cystobacterineae</taxon>
        <taxon>Archangiaceae</taxon>
        <taxon>Archangium</taxon>
    </lineage>
</organism>
<dbReference type="Pfam" id="PF01345">
    <property type="entry name" value="DUF11"/>
    <property type="match status" value="1"/>
</dbReference>
<dbReference type="EMBL" id="QUMU01000018">
    <property type="protein sequence ID" value="REG22838.1"/>
    <property type="molecule type" value="Genomic_DNA"/>
</dbReference>
<name>A0ABX9JN23_9BACT</name>